<reference evidence="1 2" key="1">
    <citation type="submission" date="2012-05" db="EMBL/GenBank/DDBJ databases">
        <title>Recombination and specialization in a pathogen metapopulation.</title>
        <authorList>
            <person name="Gardiner A."/>
            <person name="Kemen E."/>
            <person name="Schultz-Larsen T."/>
            <person name="MacLean D."/>
            <person name="Van Oosterhout C."/>
            <person name="Jones J.D.G."/>
        </authorList>
    </citation>
    <scope>NUCLEOTIDE SEQUENCE [LARGE SCALE GENOMIC DNA]</scope>
    <source>
        <strain evidence="1 2">Ac Nc2</strain>
    </source>
</reference>
<accession>A0A024FVM3</accession>
<dbReference type="AlphaFoldDB" id="A0A024FVM3"/>
<evidence type="ECO:0000313" key="2">
    <source>
        <dbReference type="Proteomes" id="UP000053237"/>
    </source>
</evidence>
<sequence>MQSQRMASIFALAFATCELHNSYGKLYNERYIIKGRDGTESDLYRQYYNYHSYLIGGAWAERMTVTEIDSPHSIKFTVTASWRALQRVNEYCAETFNGACEMLTATTATGPDPSDWHLPIADEKKGDPKWTNAKVKNVVCVYQRDRDGSDDCRKCLMQISNSIIGDFHFHYYGERGAIAYVMHTSHEKQNIIDACLAINVCYEHRYNDHNQALSDACQFVHGPQTSLYSASEKPDQQHTSSSEPENASLKCYEVRVSPEYLHENLEREYALERIINSFLYLHTRDSIVYWMKSSATFSDSTLLLVWHPDESTLLTEESNDDLAVKEVSLKTCHEHYSQNVDIPAFRHQSVLYTQNGAINPRYYTNCVVAYSNYLAACKTCIEKWFGNWNQASAISGIFSISPGRPHLGRCITGPGVGPACSKFEFIDNIVCKHDKAEKEKTTGVSISDKPSRVSRDIPDFHSSLIQSGDQVSALIAEYDTPECFVCFVLIHNVKFISTQHNYVLMELTTGPWDCKCGTIYYDKSTRNVQTLRPIYVEAAMMHNYGWNVVDHSSDKISDYQEVLRHTPST</sequence>
<protein>
    <submittedName>
        <fullName evidence="1">Uncharacterized protein</fullName>
    </submittedName>
</protein>
<evidence type="ECO:0000313" key="1">
    <source>
        <dbReference type="EMBL" id="CCI10952.1"/>
    </source>
</evidence>
<keyword evidence="2" id="KW-1185">Reference proteome</keyword>
<organism evidence="1 2">
    <name type="scientific">Albugo candida</name>
    <dbReference type="NCBI Taxonomy" id="65357"/>
    <lineage>
        <taxon>Eukaryota</taxon>
        <taxon>Sar</taxon>
        <taxon>Stramenopiles</taxon>
        <taxon>Oomycota</taxon>
        <taxon>Peronosporomycetes</taxon>
        <taxon>Albuginales</taxon>
        <taxon>Albuginaceae</taxon>
        <taxon>Albugo</taxon>
    </lineage>
</organism>
<dbReference type="Proteomes" id="UP000053237">
    <property type="component" value="Unassembled WGS sequence"/>
</dbReference>
<dbReference type="InParanoid" id="A0A024FVM3"/>
<proteinExistence type="predicted"/>
<name>A0A024FVM3_9STRA</name>
<dbReference type="EMBL" id="CAIX01000477">
    <property type="protein sequence ID" value="CCI10952.1"/>
    <property type="molecule type" value="Genomic_DNA"/>
</dbReference>
<gene>
    <name evidence="1" type="ORF">BN9_121020</name>
</gene>
<comment type="caution">
    <text evidence="1">The sequence shown here is derived from an EMBL/GenBank/DDBJ whole genome shotgun (WGS) entry which is preliminary data.</text>
</comment>